<reference evidence="4 5" key="1">
    <citation type="submission" date="2018-07" db="EMBL/GenBank/DDBJ databases">
        <title>Genome sequences of six Lactobacillus spp. isolated from bumble bee guts.</title>
        <authorList>
            <person name="Motta E.V.S."/>
            <person name="Moran N.A."/>
        </authorList>
    </citation>
    <scope>NUCLEOTIDE SEQUENCE [LARGE SCALE GENOMIC DNA]</scope>
    <source>
        <strain evidence="4 5">BI-1.1</strain>
    </source>
</reference>
<dbReference type="SMART" id="SM00347">
    <property type="entry name" value="HTH_MARR"/>
    <property type="match status" value="1"/>
</dbReference>
<organism evidence="4 5">
    <name type="scientific">Bombilactobacillus bombi</name>
    <dbReference type="NCBI Taxonomy" id="1303590"/>
    <lineage>
        <taxon>Bacteria</taxon>
        <taxon>Bacillati</taxon>
        <taxon>Bacillota</taxon>
        <taxon>Bacilli</taxon>
        <taxon>Lactobacillales</taxon>
        <taxon>Lactobacillaceae</taxon>
        <taxon>Bombilactobacillus</taxon>
    </lineage>
</organism>
<evidence type="ECO:0000256" key="1">
    <source>
        <dbReference type="ARBA" id="ARBA00023015"/>
    </source>
</evidence>
<dbReference type="InterPro" id="IPR036390">
    <property type="entry name" value="WH_DNA-bd_sf"/>
</dbReference>
<dbReference type="OrthoDB" id="5461037at2"/>
<dbReference type="EMBL" id="QOCR01000004">
    <property type="protein sequence ID" value="RHW50221.1"/>
    <property type="molecule type" value="Genomic_DNA"/>
</dbReference>
<dbReference type="KEGG" id="lbm:DS830_05165"/>
<accession>A0A347SS90</accession>
<keyword evidence="2" id="KW-0238">DNA-binding</keyword>
<protein>
    <submittedName>
        <fullName evidence="4">MarR family transcriptional regulator</fullName>
    </submittedName>
</protein>
<sequence>MREQEIKNIGNLMNDISNKVVKTEEKQLQRLGFLDITLSEAHVINAITEVQQKTNSEVAQELELSPGTVTVIVNHLLKKGYVSRSRRDGDRRTVNLGLTKKGKKFYRVYRLYYYLMIQTAVEDLSDTEVQILSKSLKKINTFFGS</sequence>
<keyword evidence="3" id="KW-0804">Transcription</keyword>
<name>A0A347SS90_9LACO</name>
<evidence type="ECO:0000313" key="5">
    <source>
        <dbReference type="Proteomes" id="UP000284109"/>
    </source>
</evidence>
<keyword evidence="5" id="KW-1185">Reference proteome</keyword>
<dbReference type="Proteomes" id="UP000284109">
    <property type="component" value="Unassembled WGS sequence"/>
</dbReference>
<dbReference type="PROSITE" id="PS50995">
    <property type="entry name" value="HTH_MARR_2"/>
    <property type="match status" value="1"/>
</dbReference>
<dbReference type="RefSeq" id="WP_118902802.1">
    <property type="nucleotide sequence ID" value="NZ_CP031513.1"/>
</dbReference>
<dbReference type="PRINTS" id="PR00598">
    <property type="entry name" value="HTHMARR"/>
</dbReference>
<dbReference type="SUPFAM" id="SSF46785">
    <property type="entry name" value="Winged helix' DNA-binding domain"/>
    <property type="match status" value="1"/>
</dbReference>
<dbReference type="Pfam" id="PF01047">
    <property type="entry name" value="MarR"/>
    <property type="match status" value="1"/>
</dbReference>
<dbReference type="PANTHER" id="PTHR42756:SF1">
    <property type="entry name" value="TRANSCRIPTIONAL REPRESSOR OF EMRAB OPERON"/>
    <property type="match status" value="1"/>
</dbReference>
<dbReference type="InterPro" id="IPR036388">
    <property type="entry name" value="WH-like_DNA-bd_sf"/>
</dbReference>
<dbReference type="GO" id="GO:0003677">
    <property type="term" value="F:DNA binding"/>
    <property type="evidence" value="ECO:0007669"/>
    <property type="project" value="UniProtKB-KW"/>
</dbReference>
<keyword evidence="1" id="KW-0805">Transcription regulation</keyword>
<evidence type="ECO:0000256" key="2">
    <source>
        <dbReference type="ARBA" id="ARBA00023125"/>
    </source>
</evidence>
<gene>
    <name evidence="4" type="ORF">DS831_08690</name>
</gene>
<dbReference type="PANTHER" id="PTHR42756">
    <property type="entry name" value="TRANSCRIPTIONAL REGULATOR, MARR"/>
    <property type="match status" value="1"/>
</dbReference>
<evidence type="ECO:0000313" key="4">
    <source>
        <dbReference type="EMBL" id="RHW50221.1"/>
    </source>
</evidence>
<dbReference type="Gene3D" id="1.10.10.10">
    <property type="entry name" value="Winged helix-like DNA-binding domain superfamily/Winged helix DNA-binding domain"/>
    <property type="match status" value="1"/>
</dbReference>
<dbReference type="AlphaFoldDB" id="A0A347SS90"/>
<dbReference type="GO" id="GO:0003700">
    <property type="term" value="F:DNA-binding transcription factor activity"/>
    <property type="evidence" value="ECO:0007669"/>
    <property type="project" value="InterPro"/>
</dbReference>
<dbReference type="InterPro" id="IPR000835">
    <property type="entry name" value="HTH_MarR-typ"/>
</dbReference>
<evidence type="ECO:0000256" key="3">
    <source>
        <dbReference type="ARBA" id="ARBA00023163"/>
    </source>
</evidence>
<proteinExistence type="predicted"/>
<comment type="caution">
    <text evidence="4">The sequence shown here is derived from an EMBL/GenBank/DDBJ whole genome shotgun (WGS) entry which is preliminary data.</text>
</comment>